<evidence type="ECO:0000256" key="1">
    <source>
        <dbReference type="ARBA" id="ARBA00022737"/>
    </source>
</evidence>
<dbReference type="Pfam" id="PF02493">
    <property type="entry name" value="MORN"/>
    <property type="match status" value="2"/>
</dbReference>
<evidence type="ECO:0000313" key="3">
    <source>
        <dbReference type="EMBL" id="CAF1500700.1"/>
    </source>
</evidence>
<evidence type="ECO:0000313" key="4">
    <source>
        <dbReference type="Proteomes" id="UP000663852"/>
    </source>
</evidence>
<dbReference type="EMBL" id="CAJNOJ010000633">
    <property type="protein sequence ID" value="CAF1500700.1"/>
    <property type="molecule type" value="Genomic_DNA"/>
</dbReference>
<evidence type="ECO:0000256" key="2">
    <source>
        <dbReference type="SAM" id="SignalP"/>
    </source>
</evidence>
<dbReference type="Gene3D" id="2.20.110.10">
    <property type="entry name" value="Histone H3 K4-specific methyltransferase SET7/9 N-terminal domain"/>
    <property type="match status" value="1"/>
</dbReference>
<evidence type="ECO:0008006" key="5">
    <source>
        <dbReference type="Google" id="ProtNLM"/>
    </source>
</evidence>
<gene>
    <name evidence="3" type="ORF">EDS130_LOCUS42614</name>
</gene>
<dbReference type="AlphaFoldDB" id="A0A815TB63"/>
<organism evidence="3 4">
    <name type="scientific">Adineta ricciae</name>
    <name type="common">Rotifer</name>
    <dbReference type="NCBI Taxonomy" id="249248"/>
    <lineage>
        <taxon>Eukaryota</taxon>
        <taxon>Metazoa</taxon>
        <taxon>Spiralia</taxon>
        <taxon>Gnathifera</taxon>
        <taxon>Rotifera</taxon>
        <taxon>Eurotatoria</taxon>
        <taxon>Bdelloidea</taxon>
        <taxon>Adinetida</taxon>
        <taxon>Adinetidae</taxon>
        <taxon>Adineta</taxon>
    </lineage>
</organism>
<feature type="signal peptide" evidence="2">
    <location>
        <begin position="1"/>
        <end position="24"/>
    </location>
</feature>
<dbReference type="SMART" id="SM00698">
    <property type="entry name" value="MORN"/>
    <property type="match status" value="2"/>
</dbReference>
<name>A0A815TB63_ADIRI</name>
<dbReference type="Proteomes" id="UP000663852">
    <property type="component" value="Unassembled WGS sequence"/>
</dbReference>
<protein>
    <recommendedName>
        <fullName evidence="5">MORN repeat protein</fullName>
    </recommendedName>
</protein>
<proteinExistence type="predicted"/>
<sequence length="129" mass="15236">MIMQINKYLIICCVVIVVVHRTECKPSRKFIEDIDDDNRKLTTSDKGVKQKSNFKRIDYDNGDHYEGEIKDGKRSGKGTLIYADGRKYVGQFKNDKFHGDGKFIWKNGDMYDGDFKNVRRIWFIQICKW</sequence>
<accession>A0A815TB63</accession>
<dbReference type="SUPFAM" id="SSF82185">
    <property type="entry name" value="Histone H3 K4-specific methyltransferase SET7/9 N-terminal domain"/>
    <property type="match status" value="1"/>
</dbReference>
<keyword evidence="1" id="KW-0677">Repeat</keyword>
<feature type="chain" id="PRO_5032555849" description="MORN repeat protein" evidence="2">
    <location>
        <begin position="25"/>
        <end position="129"/>
    </location>
</feature>
<dbReference type="InterPro" id="IPR003409">
    <property type="entry name" value="MORN"/>
</dbReference>
<dbReference type="PANTHER" id="PTHR43215">
    <property type="entry name" value="RADIAL SPOKE HEAD 1 HOMOLOG"/>
    <property type="match status" value="1"/>
</dbReference>
<keyword evidence="2" id="KW-0732">Signal</keyword>
<comment type="caution">
    <text evidence="3">The sequence shown here is derived from an EMBL/GenBank/DDBJ whole genome shotgun (WGS) entry which is preliminary data.</text>
</comment>
<dbReference type="OrthoDB" id="437960at2759"/>
<dbReference type="PANTHER" id="PTHR43215:SF14">
    <property type="entry name" value="RADIAL SPOKE HEAD 1 HOMOLOG"/>
    <property type="match status" value="1"/>
</dbReference>
<reference evidence="3" key="1">
    <citation type="submission" date="2021-02" db="EMBL/GenBank/DDBJ databases">
        <authorList>
            <person name="Nowell W R."/>
        </authorList>
    </citation>
    <scope>NUCLEOTIDE SEQUENCE</scope>
</reference>